<accession>A0ABS5B3W6</accession>
<protein>
    <recommendedName>
        <fullName evidence="4">Flagellar FliJ protein</fullName>
    </recommendedName>
</protein>
<gene>
    <name evidence="2" type="ORF">C4K46_06110</name>
</gene>
<dbReference type="EMBL" id="PRDG01000003">
    <property type="protein sequence ID" value="MBP2623514.1"/>
    <property type="molecule type" value="Genomic_DNA"/>
</dbReference>
<dbReference type="Proteomes" id="UP001519296">
    <property type="component" value="Unassembled WGS sequence"/>
</dbReference>
<comment type="caution">
    <text evidence="2">The sequence shown here is derived from an EMBL/GenBank/DDBJ whole genome shotgun (WGS) entry which is preliminary data.</text>
</comment>
<sequence>MTTWEELLKEERACYKQREQLEDQRRDIQNLLESYQDYDKLNRRYTNNLWENFYLLEQFYIFEEQIQQAQTLTNRVVDELFFKDAKLRKKERAIEEELEQIYKEKRNL</sequence>
<proteinExistence type="predicted"/>
<feature type="coiled-coil region" evidence="1">
    <location>
        <begin position="18"/>
        <end position="48"/>
    </location>
</feature>
<evidence type="ECO:0000313" key="3">
    <source>
        <dbReference type="Proteomes" id="UP001519296"/>
    </source>
</evidence>
<evidence type="ECO:0008006" key="4">
    <source>
        <dbReference type="Google" id="ProtNLM"/>
    </source>
</evidence>
<dbReference type="RefSeq" id="WP_209628012.1">
    <property type="nucleotide sequence ID" value="NZ_PRDG01000003.1"/>
</dbReference>
<reference evidence="2 3" key="1">
    <citation type="submission" date="2018-02" db="EMBL/GenBank/DDBJ databases">
        <title>Draft genome sequence of Streptococcus oricebi CCUG 70868T type strain.</title>
        <authorList>
            <person name="Mendez V."/>
            <person name="Salva-Serra F."/>
            <person name="Jaen-Luchoro D."/>
            <person name="Gonzales-Siles L."/>
            <person name="Karlsson R."/>
            <person name="Engstrom-Jakobsson H."/>
            <person name="Busquets A."/>
            <person name="Gomila M."/>
            <person name="Pineiro-Iglesias B."/>
            <person name="Bennasar-Figueras A."/>
            <person name="Seeger M."/>
            <person name="Moore E."/>
        </authorList>
    </citation>
    <scope>NUCLEOTIDE SEQUENCE [LARGE SCALE GENOMIC DNA]</scope>
    <source>
        <strain evidence="2 3">CCUG 70868</strain>
    </source>
</reference>
<organism evidence="2 3">
    <name type="scientific">Streptococcus oricebi</name>
    <dbReference type="NCBI Taxonomy" id="1547447"/>
    <lineage>
        <taxon>Bacteria</taxon>
        <taxon>Bacillati</taxon>
        <taxon>Bacillota</taxon>
        <taxon>Bacilli</taxon>
        <taxon>Lactobacillales</taxon>
        <taxon>Streptococcaceae</taxon>
        <taxon>Streptococcus</taxon>
    </lineage>
</organism>
<keyword evidence="1" id="KW-0175">Coiled coil</keyword>
<name>A0ABS5B3W6_9STRE</name>
<evidence type="ECO:0000256" key="1">
    <source>
        <dbReference type="SAM" id="Coils"/>
    </source>
</evidence>
<evidence type="ECO:0000313" key="2">
    <source>
        <dbReference type="EMBL" id="MBP2623514.1"/>
    </source>
</evidence>
<keyword evidence="3" id="KW-1185">Reference proteome</keyword>